<dbReference type="GO" id="GO:0016740">
    <property type="term" value="F:transferase activity"/>
    <property type="evidence" value="ECO:0007669"/>
    <property type="project" value="UniProtKB-KW"/>
</dbReference>
<keyword evidence="3" id="KW-1185">Reference proteome</keyword>
<protein>
    <submittedName>
        <fullName evidence="2">Polysaccharide pyruvyl transferase family protein</fullName>
    </submittedName>
</protein>
<feature type="domain" description="Polysaccharide pyruvyl transferase" evidence="1">
    <location>
        <begin position="200"/>
        <end position="237"/>
    </location>
</feature>
<dbReference type="EMBL" id="CP108125">
    <property type="protein sequence ID" value="WTO85990.1"/>
    <property type="molecule type" value="Genomic_DNA"/>
</dbReference>
<keyword evidence="2" id="KW-0808">Transferase</keyword>
<sequence>MRRRGHPGAVAPGSRVLLTGWFAFLHGEATAGDVLALERVREVLRRAGVQHDVAWSPGFRPEGPSLTQVRPEDYSHLVFVCGPLHGPQLEELHRRFAHCVRIAVGTSVVDAACPAVTGFHQVVARDAPGTEPRPDLAARAPAAPDRPVAGVILTHGQHEYGARRLHARVAEEVTRWLSGRDCARLELETRLDVRDWRLCATPAQLEAVLVRLDVVVTDRLHGMVLALRAGVPALAVDPVEGGAKVTAQARACGWPALVPAERLDTAALDRWWEWCTTSGRGAAQVIAEGLRRGTGGDGTEELLEALGTAGGERPHR</sequence>
<name>A0ABZ1J0E6_9ACTN</name>
<evidence type="ECO:0000313" key="3">
    <source>
        <dbReference type="Proteomes" id="UP001622690"/>
    </source>
</evidence>
<organism evidence="2 3">
    <name type="scientific">Streptomyces nigra</name>
    <dbReference type="NCBI Taxonomy" id="1827580"/>
    <lineage>
        <taxon>Bacteria</taxon>
        <taxon>Bacillati</taxon>
        <taxon>Actinomycetota</taxon>
        <taxon>Actinomycetes</taxon>
        <taxon>Kitasatosporales</taxon>
        <taxon>Streptomycetaceae</taxon>
        <taxon>Streptomyces</taxon>
    </lineage>
</organism>
<dbReference type="Proteomes" id="UP001622690">
    <property type="component" value="Chromosome"/>
</dbReference>
<gene>
    <name evidence="2" type="ORF">OHU27_27570</name>
</gene>
<proteinExistence type="predicted"/>
<evidence type="ECO:0000259" key="1">
    <source>
        <dbReference type="Pfam" id="PF04230"/>
    </source>
</evidence>
<dbReference type="RefSeq" id="WP_406259533.1">
    <property type="nucleotide sequence ID" value="NZ_CP108125.1"/>
</dbReference>
<evidence type="ECO:0000313" key="2">
    <source>
        <dbReference type="EMBL" id="WTO85990.1"/>
    </source>
</evidence>
<dbReference type="InterPro" id="IPR007345">
    <property type="entry name" value="Polysacch_pyruvyl_Trfase"/>
</dbReference>
<accession>A0ABZ1J0E6</accession>
<dbReference type="Pfam" id="PF04230">
    <property type="entry name" value="PS_pyruv_trans"/>
    <property type="match status" value="1"/>
</dbReference>
<reference evidence="2 3" key="1">
    <citation type="submission" date="2022-10" db="EMBL/GenBank/DDBJ databases">
        <title>The complete genomes of actinobacterial strains from the NBC collection.</title>
        <authorList>
            <person name="Joergensen T.S."/>
            <person name="Alvarez Arevalo M."/>
            <person name="Sterndorff E.B."/>
            <person name="Faurdal D."/>
            <person name="Vuksanovic O."/>
            <person name="Mourched A.-S."/>
            <person name="Charusanti P."/>
            <person name="Shaw S."/>
            <person name="Blin K."/>
            <person name="Weber T."/>
        </authorList>
    </citation>
    <scope>NUCLEOTIDE SEQUENCE [LARGE SCALE GENOMIC DNA]</scope>
    <source>
        <strain evidence="2 3">NBC_00206</strain>
    </source>
</reference>